<dbReference type="GO" id="GO:0009055">
    <property type="term" value="F:electron transfer activity"/>
    <property type="evidence" value="ECO:0007669"/>
    <property type="project" value="InterPro"/>
</dbReference>
<keyword evidence="3 4" id="KW-0408">Iron</keyword>
<keyword evidence="2 4" id="KW-0479">Metal-binding</keyword>
<keyword evidence="8" id="KW-1185">Reference proteome</keyword>
<dbReference type="PROSITE" id="PS51007">
    <property type="entry name" value="CYTC"/>
    <property type="match status" value="1"/>
</dbReference>
<dbReference type="Proteomes" id="UP000503640">
    <property type="component" value="Unassembled WGS sequence"/>
</dbReference>
<feature type="domain" description="Cytochrome c" evidence="6">
    <location>
        <begin position="30"/>
        <end position="123"/>
    </location>
</feature>
<evidence type="ECO:0000256" key="2">
    <source>
        <dbReference type="ARBA" id="ARBA00022723"/>
    </source>
</evidence>
<evidence type="ECO:0000256" key="4">
    <source>
        <dbReference type="PROSITE-ProRule" id="PRU00433"/>
    </source>
</evidence>
<dbReference type="GO" id="GO:0020037">
    <property type="term" value="F:heme binding"/>
    <property type="evidence" value="ECO:0007669"/>
    <property type="project" value="InterPro"/>
</dbReference>
<dbReference type="InterPro" id="IPR036909">
    <property type="entry name" value="Cyt_c-like_dom_sf"/>
</dbReference>
<evidence type="ECO:0000313" key="8">
    <source>
        <dbReference type="Proteomes" id="UP000503640"/>
    </source>
</evidence>
<sequence>MAAVGPKPHQERTIDVRTLIAWLAVAVSTVASADGAATYNAKCKMCHGPEGAGSKMVKKPIAGLPAAQVKSAITEGSGTMKPVRIDDADAVAAYVAGLRGEAPAAGDASEQAKDAGAAAEKTAPKAEQVGATSKEAGDQAAAKATTPVKKHRKPAKENAAKTKAKAKAAGAKADEAAKPKSIGGQANDAR</sequence>
<keyword evidence="1 4" id="KW-0349">Heme</keyword>
<gene>
    <name evidence="7" type="ORF">AMYX_05880</name>
</gene>
<reference evidence="8" key="1">
    <citation type="journal article" date="2020" name="Appl. Environ. Microbiol.">
        <title>Diazotrophic Anaeromyxobacter Isolates from Soils.</title>
        <authorList>
            <person name="Masuda Y."/>
            <person name="Yamanaka H."/>
            <person name="Xu Z.X."/>
            <person name="Shiratori Y."/>
            <person name="Aono T."/>
            <person name="Amachi S."/>
            <person name="Senoo K."/>
            <person name="Itoh H."/>
        </authorList>
    </citation>
    <scope>NUCLEOTIDE SEQUENCE [LARGE SCALE GENOMIC DNA]</scope>
    <source>
        <strain evidence="8">R267</strain>
    </source>
</reference>
<organism evidence="7 8">
    <name type="scientific">Anaeromyxobacter diazotrophicus</name>
    <dbReference type="NCBI Taxonomy" id="2590199"/>
    <lineage>
        <taxon>Bacteria</taxon>
        <taxon>Pseudomonadati</taxon>
        <taxon>Myxococcota</taxon>
        <taxon>Myxococcia</taxon>
        <taxon>Myxococcales</taxon>
        <taxon>Cystobacterineae</taxon>
        <taxon>Anaeromyxobacteraceae</taxon>
        <taxon>Anaeromyxobacter</taxon>
    </lineage>
</organism>
<name>A0A7I9VIK2_9BACT</name>
<dbReference type="EMBL" id="BJTG01000001">
    <property type="protein sequence ID" value="GEJ55847.1"/>
    <property type="molecule type" value="Genomic_DNA"/>
</dbReference>
<feature type="compositionally biased region" description="Low complexity" evidence="5">
    <location>
        <begin position="114"/>
        <end position="127"/>
    </location>
</feature>
<accession>A0A7I9VIK2</accession>
<evidence type="ECO:0000313" key="7">
    <source>
        <dbReference type="EMBL" id="GEJ55847.1"/>
    </source>
</evidence>
<evidence type="ECO:0000256" key="5">
    <source>
        <dbReference type="SAM" id="MobiDB-lite"/>
    </source>
</evidence>
<dbReference type="Gene3D" id="1.10.760.10">
    <property type="entry name" value="Cytochrome c-like domain"/>
    <property type="match status" value="1"/>
</dbReference>
<dbReference type="InterPro" id="IPR009056">
    <property type="entry name" value="Cyt_c-like_dom"/>
</dbReference>
<dbReference type="GO" id="GO:0046872">
    <property type="term" value="F:metal ion binding"/>
    <property type="evidence" value="ECO:0007669"/>
    <property type="project" value="UniProtKB-KW"/>
</dbReference>
<evidence type="ECO:0000259" key="6">
    <source>
        <dbReference type="PROSITE" id="PS51007"/>
    </source>
</evidence>
<feature type="region of interest" description="Disordered" evidence="5">
    <location>
        <begin position="102"/>
        <end position="190"/>
    </location>
</feature>
<proteinExistence type="predicted"/>
<dbReference type="AlphaFoldDB" id="A0A7I9VIK2"/>
<protein>
    <recommendedName>
        <fullName evidence="6">Cytochrome c domain-containing protein</fullName>
    </recommendedName>
</protein>
<dbReference type="Pfam" id="PF13442">
    <property type="entry name" value="Cytochrome_CBB3"/>
    <property type="match status" value="1"/>
</dbReference>
<dbReference type="SUPFAM" id="SSF46626">
    <property type="entry name" value="Cytochrome c"/>
    <property type="match status" value="1"/>
</dbReference>
<evidence type="ECO:0000256" key="3">
    <source>
        <dbReference type="ARBA" id="ARBA00023004"/>
    </source>
</evidence>
<comment type="caution">
    <text evidence="7">The sequence shown here is derived from an EMBL/GenBank/DDBJ whole genome shotgun (WGS) entry which is preliminary data.</text>
</comment>
<evidence type="ECO:0000256" key="1">
    <source>
        <dbReference type="ARBA" id="ARBA00022617"/>
    </source>
</evidence>